<accession>A0A1X0KME7</accession>
<reference evidence="2 3" key="1">
    <citation type="submission" date="2017-02" db="EMBL/GenBank/DDBJ databases">
        <title>The new phylogeny of genus Mycobacterium.</title>
        <authorList>
            <person name="Tortoli E."/>
            <person name="Trovato A."/>
            <person name="Cirillo D.M."/>
        </authorList>
    </citation>
    <scope>NUCLEOTIDE SEQUENCE [LARGE SCALE GENOMIC DNA]</scope>
    <source>
        <strain evidence="2 3">DSM 43992</strain>
    </source>
</reference>
<dbReference type="Proteomes" id="UP000192601">
    <property type="component" value="Unassembled WGS sequence"/>
</dbReference>
<gene>
    <name evidence="2" type="ORF">BST44_00905</name>
</gene>
<evidence type="ECO:0000313" key="3">
    <source>
        <dbReference type="Proteomes" id="UP000192601"/>
    </source>
</evidence>
<dbReference type="STRING" id="1783.BST44_00905"/>
<sequence>MAAIASAAKPGAAGRLPNKLQRSRARRSRARRVGCRTNCSDRERGEAGRGGSAAEQIAAIASAAKPGAAGRLPNK</sequence>
<feature type="compositionally biased region" description="Low complexity" evidence="1">
    <location>
        <begin position="1"/>
        <end position="13"/>
    </location>
</feature>
<feature type="region of interest" description="Disordered" evidence="1">
    <location>
        <begin position="1"/>
        <end position="54"/>
    </location>
</feature>
<dbReference type="AlphaFoldDB" id="A0A1X0KME7"/>
<evidence type="ECO:0000256" key="1">
    <source>
        <dbReference type="SAM" id="MobiDB-lite"/>
    </source>
</evidence>
<feature type="compositionally biased region" description="Basic residues" evidence="1">
    <location>
        <begin position="21"/>
        <end position="34"/>
    </location>
</feature>
<dbReference type="EMBL" id="MVIJ01000001">
    <property type="protein sequence ID" value="ORB76328.1"/>
    <property type="molecule type" value="Genomic_DNA"/>
</dbReference>
<proteinExistence type="predicted"/>
<name>A0A1X0KME7_MYCSC</name>
<keyword evidence="3" id="KW-1185">Reference proteome</keyword>
<protein>
    <submittedName>
        <fullName evidence="2">Uncharacterized protein</fullName>
    </submittedName>
</protein>
<comment type="caution">
    <text evidence="2">The sequence shown here is derived from an EMBL/GenBank/DDBJ whole genome shotgun (WGS) entry which is preliminary data.</text>
</comment>
<organism evidence="2 3">
    <name type="scientific">Mycobacterium scrofulaceum</name>
    <dbReference type="NCBI Taxonomy" id="1783"/>
    <lineage>
        <taxon>Bacteria</taxon>
        <taxon>Bacillati</taxon>
        <taxon>Actinomycetota</taxon>
        <taxon>Actinomycetes</taxon>
        <taxon>Mycobacteriales</taxon>
        <taxon>Mycobacteriaceae</taxon>
        <taxon>Mycobacterium</taxon>
    </lineage>
</organism>
<evidence type="ECO:0000313" key="2">
    <source>
        <dbReference type="EMBL" id="ORB76328.1"/>
    </source>
</evidence>